<sequence length="374" mass="42735">MIKIEPVTSKKQLAAFIDFPHDLYANDPNYVPELFIAQRDILTPGKHPFHEHSSLQCFLAVNENKKVKGRIAAILNNNHNKFNKTNDGFFGFFDCVDDNTIAKALFEEAEKWLKEKGVATMIGPVNPSTNETVGVLIDGFDKPPVAMMTYNQPYYIKLYEQNGLHKQVDLFAYDLQTNTVSERAVKLQEALMKRLEQRGITIRKINVKDFKNEVAKVREIYNSAWDSNLGFVPATENEFNYLAKDLKMILDPDFCLVAEHGSKMVGFALAVPDVNQIQKKIKKGRLFPTGIFKLLLGLKKVDYVRIITLGVIEEYRKMGIEACFYAQIIKKAGEKKIKGGEASWILETNEMMNKAMQNINGKVYKKYRVYEKVI</sequence>
<dbReference type="InterPro" id="IPR016181">
    <property type="entry name" value="Acyl_CoA_acyltransferase"/>
</dbReference>
<dbReference type="SUPFAM" id="SSF55729">
    <property type="entry name" value="Acyl-CoA N-acyltransferases (Nat)"/>
    <property type="match status" value="1"/>
</dbReference>
<dbReference type="InterPro" id="IPR039968">
    <property type="entry name" value="BcerS-like"/>
</dbReference>
<dbReference type="GO" id="GO:0016747">
    <property type="term" value="F:acyltransferase activity, transferring groups other than amino-acyl groups"/>
    <property type="evidence" value="ECO:0007669"/>
    <property type="project" value="InterPro"/>
</dbReference>
<accession>A0A512BEL6</accession>
<proteinExistence type="predicted"/>
<name>A0A512BEL6_9BACT</name>
<comment type="caution">
    <text evidence="2">The sequence shown here is derived from an EMBL/GenBank/DDBJ whole genome shotgun (WGS) entry which is preliminary data.</text>
</comment>
<gene>
    <name evidence="2" type="ORF">SAE01_28880</name>
</gene>
<dbReference type="OrthoDB" id="9806005at2"/>
<protein>
    <recommendedName>
        <fullName evidence="1">N-acetyltransferase domain-containing protein</fullName>
    </recommendedName>
</protein>
<dbReference type="AlphaFoldDB" id="A0A512BEL6"/>
<dbReference type="PROSITE" id="PS51186">
    <property type="entry name" value="GNAT"/>
    <property type="match status" value="1"/>
</dbReference>
<dbReference type="RefSeq" id="WP_147204505.1">
    <property type="nucleotide sequence ID" value="NZ_BJYT01000010.1"/>
</dbReference>
<feature type="domain" description="N-acetyltransferase" evidence="1">
    <location>
        <begin position="200"/>
        <end position="374"/>
    </location>
</feature>
<dbReference type="PANTHER" id="PTHR41368">
    <property type="entry name" value="PROTEIN YGHO"/>
    <property type="match status" value="1"/>
</dbReference>
<dbReference type="PANTHER" id="PTHR41368:SF1">
    <property type="entry name" value="PROTEIN YGHO"/>
    <property type="match status" value="1"/>
</dbReference>
<evidence type="ECO:0000313" key="2">
    <source>
        <dbReference type="EMBL" id="GEO10392.1"/>
    </source>
</evidence>
<dbReference type="InterPro" id="IPR000182">
    <property type="entry name" value="GNAT_dom"/>
</dbReference>
<dbReference type="EMBL" id="BJYT01000010">
    <property type="protein sequence ID" value="GEO10392.1"/>
    <property type="molecule type" value="Genomic_DNA"/>
</dbReference>
<organism evidence="2 3">
    <name type="scientific">Segetibacter aerophilus</name>
    <dbReference type="NCBI Taxonomy" id="670293"/>
    <lineage>
        <taxon>Bacteria</taxon>
        <taxon>Pseudomonadati</taxon>
        <taxon>Bacteroidota</taxon>
        <taxon>Chitinophagia</taxon>
        <taxon>Chitinophagales</taxon>
        <taxon>Chitinophagaceae</taxon>
        <taxon>Segetibacter</taxon>
    </lineage>
</organism>
<evidence type="ECO:0000313" key="3">
    <source>
        <dbReference type="Proteomes" id="UP000321513"/>
    </source>
</evidence>
<dbReference type="Gene3D" id="3.40.630.30">
    <property type="match status" value="1"/>
</dbReference>
<keyword evidence="3" id="KW-1185">Reference proteome</keyword>
<reference evidence="2 3" key="1">
    <citation type="submission" date="2019-07" db="EMBL/GenBank/DDBJ databases">
        <title>Whole genome shotgun sequence of Segetibacter aerophilus NBRC 106135.</title>
        <authorList>
            <person name="Hosoyama A."/>
            <person name="Uohara A."/>
            <person name="Ohji S."/>
            <person name="Ichikawa N."/>
        </authorList>
    </citation>
    <scope>NUCLEOTIDE SEQUENCE [LARGE SCALE GENOMIC DNA]</scope>
    <source>
        <strain evidence="2 3">NBRC 106135</strain>
    </source>
</reference>
<dbReference type="Proteomes" id="UP000321513">
    <property type="component" value="Unassembled WGS sequence"/>
</dbReference>
<evidence type="ECO:0000259" key="1">
    <source>
        <dbReference type="PROSITE" id="PS51186"/>
    </source>
</evidence>